<evidence type="ECO:0000313" key="6">
    <source>
        <dbReference type="Proteomes" id="UP001069090"/>
    </source>
</evidence>
<dbReference type="Proteomes" id="UP001069090">
    <property type="component" value="Unassembled WGS sequence"/>
</dbReference>
<protein>
    <submittedName>
        <fullName evidence="5">Lrp/AsnC family transcriptional regulator</fullName>
    </submittedName>
</protein>
<dbReference type="InterPro" id="IPR000485">
    <property type="entry name" value="AsnC-type_HTH_dom"/>
</dbReference>
<dbReference type="InterPro" id="IPR011008">
    <property type="entry name" value="Dimeric_a/b-barrel"/>
</dbReference>
<dbReference type="GO" id="GO:0005829">
    <property type="term" value="C:cytosol"/>
    <property type="evidence" value="ECO:0007669"/>
    <property type="project" value="TreeGrafter"/>
</dbReference>
<dbReference type="PANTHER" id="PTHR30154:SF53">
    <property type="entry name" value="HTH-TYPE TRANSCRIPTIONAL REGULATOR LRPC"/>
    <property type="match status" value="1"/>
</dbReference>
<dbReference type="Pfam" id="PF13412">
    <property type="entry name" value="HTH_24"/>
    <property type="match status" value="1"/>
</dbReference>
<feature type="domain" description="HTH asnC-type" evidence="4">
    <location>
        <begin position="1"/>
        <end position="62"/>
    </location>
</feature>
<keyword evidence="2" id="KW-0238">DNA-binding</keyword>
<evidence type="ECO:0000256" key="3">
    <source>
        <dbReference type="ARBA" id="ARBA00023163"/>
    </source>
</evidence>
<reference evidence="5 6" key="1">
    <citation type="submission" date="2022-12" db="EMBL/GenBank/DDBJ databases">
        <title>Dasania phycosphaerae sp. nov., isolated from particulate material of the south coast of Korea.</title>
        <authorList>
            <person name="Jiang Y."/>
        </authorList>
    </citation>
    <scope>NUCLEOTIDE SEQUENCE [LARGE SCALE GENOMIC DNA]</scope>
    <source>
        <strain evidence="5 6">GY-19</strain>
    </source>
</reference>
<dbReference type="PANTHER" id="PTHR30154">
    <property type="entry name" value="LEUCINE-RESPONSIVE REGULATORY PROTEIN"/>
    <property type="match status" value="1"/>
</dbReference>
<keyword evidence="1" id="KW-0805">Transcription regulation</keyword>
<dbReference type="PROSITE" id="PS50956">
    <property type="entry name" value="HTH_ASNC_2"/>
    <property type="match status" value="1"/>
</dbReference>
<evidence type="ECO:0000256" key="2">
    <source>
        <dbReference type="ARBA" id="ARBA00023125"/>
    </source>
</evidence>
<evidence type="ECO:0000256" key="1">
    <source>
        <dbReference type="ARBA" id="ARBA00023015"/>
    </source>
</evidence>
<evidence type="ECO:0000313" key="5">
    <source>
        <dbReference type="EMBL" id="MCZ0865968.1"/>
    </source>
</evidence>
<dbReference type="SUPFAM" id="SSF54909">
    <property type="entry name" value="Dimeric alpha+beta barrel"/>
    <property type="match status" value="1"/>
</dbReference>
<dbReference type="PRINTS" id="PR00033">
    <property type="entry name" value="HTHASNC"/>
</dbReference>
<dbReference type="InterPro" id="IPR019888">
    <property type="entry name" value="Tscrpt_reg_AsnC-like"/>
</dbReference>
<evidence type="ECO:0000259" key="4">
    <source>
        <dbReference type="PROSITE" id="PS50956"/>
    </source>
</evidence>
<comment type="caution">
    <text evidence="5">The sequence shown here is derived from an EMBL/GenBank/DDBJ whole genome shotgun (WGS) entry which is preliminary data.</text>
</comment>
<keyword evidence="3" id="KW-0804">Transcription</keyword>
<dbReference type="Pfam" id="PF01037">
    <property type="entry name" value="AsnC_trans_reg"/>
    <property type="match status" value="1"/>
</dbReference>
<dbReference type="Gene3D" id="1.10.10.10">
    <property type="entry name" value="Winged helix-like DNA-binding domain superfamily/Winged helix DNA-binding domain"/>
    <property type="match status" value="1"/>
</dbReference>
<dbReference type="SUPFAM" id="SSF46785">
    <property type="entry name" value="Winged helix' DNA-binding domain"/>
    <property type="match status" value="1"/>
</dbReference>
<dbReference type="EMBL" id="JAPTGG010000009">
    <property type="protein sequence ID" value="MCZ0865968.1"/>
    <property type="molecule type" value="Genomic_DNA"/>
</dbReference>
<keyword evidence="6" id="KW-1185">Reference proteome</keyword>
<dbReference type="GO" id="GO:0043565">
    <property type="term" value="F:sequence-specific DNA binding"/>
    <property type="evidence" value="ECO:0007669"/>
    <property type="project" value="InterPro"/>
</dbReference>
<name>A0A9J6RP55_9GAMM</name>
<dbReference type="GO" id="GO:0043200">
    <property type="term" value="P:response to amino acid"/>
    <property type="evidence" value="ECO:0007669"/>
    <property type="project" value="TreeGrafter"/>
</dbReference>
<dbReference type="InterPro" id="IPR036388">
    <property type="entry name" value="WH-like_DNA-bd_sf"/>
</dbReference>
<proteinExistence type="predicted"/>
<dbReference type="AlphaFoldDB" id="A0A9J6RP55"/>
<dbReference type="SMART" id="SM00344">
    <property type="entry name" value="HTH_ASNC"/>
    <property type="match status" value="1"/>
</dbReference>
<dbReference type="InterPro" id="IPR011991">
    <property type="entry name" value="ArsR-like_HTH"/>
</dbReference>
<dbReference type="InterPro" id="IPR019887">
    <property type="entry name" value="Tscrpt_reg_AsnC/Lrp_C"/>
</dbReference>
<organism evidence="5 6">
    <name type="scientific">Dasania phycosphaerae</name>
    <dbReference type="NCBI Taxonomy" id="2950436"/>
    <lineage>
        <taxon>Bacteria</taxon>
        <taxon>Pseudomonadati</taxon>
        <taxon>Pseudomonadota</taxon>
        <taxon>Gammaproteobacteria</taxon>
        <taxon>Cellvibrionales</taxon>
        <taxon>Spongiibacteraceae</taxon>
        <taxon>Dasania</taxon>
    </lineage>
</organism>
<dbReference type="Gene3D" id="3.30.70.920">
    <property type="match status" value="1"/>
</dbReference>
<accession>A0A9J6RP55</accession>
<sequence>MDTLDKNLLALLLENSRLSITELAKRLQVTRATVQEHIRRLERSQIIQGYTVRLHPEYLQRQVCANVLIAADQKKLAQVSKKIEQIKAVQTLHSISGQYDLCAQVQEETTESLDQQIDKIISIEGIERTQTSIYLSRKFDRS</sequence>
<dbReference type="RefSeq" id="WP_258332121.1">
    <property type="nucleotide sequence ID" value="NZ_JAPTGG010000009.1"/>
</dbReference>
<gene>
    <name evidence="5" type="ORF">O0V09_12210</name>
</gene>
<dbReference type="InterPro" id="IPR036390">
    <property type="entry name" value="WH_DNA-bd_sf"/>
</dbReference>
<dbReference type="CDD" id="cd00090">
    <property type="entry name" value="HTH_ARSR"/>
    <property type="match status" value="1"/>
</dbReference>
<dbReference type="GO" id="GO:0006355">
    <property type="term" value="P:regulation of DNA-templated transcription"/>
    <property type="evidence" value="ECO:0007669"/>
    <property type="project" value="UniProtKB-ARBA"/>
</dbReference>